<dbReference type="AlphaFoldDB" id="A0A1X0QAT4"/>
<accession>A0A1X0QAT4</accession>
<name>A0A1X0QAT4_9MICR</name>
<reference evidence="1 2" key="1">
    <citation type="journal article" date="2017" name="Environ. Microbiol.">
        <title>Decay of the glycolytic pathway and adaptation to intranuclear parasitism within Enterocytozoonidae microsporidia.</title>
        <authorList>
            <person name="Wiredu Boakye D."/>
            <person name="Jaroenlak P."/>
            <person name="Prachumwat A."/>
            <person name="Williams T.A."/>
            <person name="Bateman K.S."/>
            <person name="Itsathitphaisarn O."/>
            <person name="Sritunyalucksana K."/>
            <person name="Paszkiewicz K.H."/>
            <person name="Moore K.A."/>
            <person name="Stentiford G.D."/>
            <person name="Williams B.A."/>
        </authorList>
    </citation>
    <scope>NUCLEOTIDE SEQUENCE [LARGE SCALE GENOMIC DNA]</scope>
    <source>
        <strain evidence="1 2">GB1</strain>
    </source>
</reference>
<proteinExistence type="predicted"/>
<sequence length="79" mass="8744">MLVATFFDSSSELKSSNVLSDSFNTSNSLISNLLSIFEFTLSNSSLETSSTLILSEFLSKSLKDDLLRFSCKSDDLFVK</sequence>
<protein>
    <submittedName>
        <fullName evidence="1">Uncharacterized protein</fullName>
    </submittedName>
</protein>
<gene>
    <name evidence="1" type="ORF">HERIO_1253</name>
</gene>
<comment type="caution">
    <text evidence="1">The sequence shown here is derived from an EMBL/GenBank/DDBJ whole genome shotgun (WGS) entry which is preliminary data.</text>
</comment>
<dbReference type="Proteomes" id="UP000192356">
    <property type="component" value="Unassembled WGS sequence"/>
</dbReference>
<evidence type="ECO:0000313" key="2">
    <source>
        <dbReference type="Proteomes" id="UP000192356"/>
    </source>
</evidence>
<keyword evidence="2" id="KW-1185">Reference proteome</keyword>
<evidence type="ECO:0000313" key="1">
    <source>
        <dbReference type="EMBL" id="ORD96832.1"/>
    </source>
</evidence>
<dbReference type="VEuPathDB" id="MicrosporidiaDB:HERIO_1253"/>
<dbReference type="EMBL" id="LVKB01000059">
    <property type="protein sequence ID" value="ORD96832.1"/>
    <property type="molecule type" value="Genomic_DNA"/>
</dbReference>
<organism evidence="1 2">
    <name type="scientific">Hepatospora eriocheir</name>
    <dbReference type="NCBI Taxonomy" id="1081669"/>
    <lineage>
        <taxon>Eukaryota</taxon>
        <taxon>Fungi</taxon>
        <taxon>Fungi incertae sedis</taxon>
        <taxon>Microsporidia</taxon>
        <taxon>Hepatosporidae</taxon>
        <taxon>Hepatospora</taxon>
    </lineage>
</organism>